<dbReference type="PANTHER" id="PTHR10438">
    <property type="entry name" value="THIOREDOXIN"/>
    <property type="match status" value="1"/>
</dbReference>
<evidence type="ECO:0000313" key="2">
    <source>
        <dbReference type="EMBL" id="GMN49759.1"/>
    </source>
</evidence>
<dbReference type="CDD" id="cd02947">
    <property type="entry name" value="TRX_family"/>
    <property type="match status" value="1"/>
</dbReference>
<accession>A0AA88AC09</accession>
<dbReference type="EMBL" id="BTGU01000032">
    <property type="protein sequence ID" value="GMN49759.1"/>
    <property type="molecule type" value="Genomic_DNA"/>
</dbReference>
<dbReference type="InterPro" id="IPR050620">
    <property type="entry name" value="Thioredoxin_H-type-like"/>
</dbReference>
<protein>
    <recommendedName>
        <fullName evidence="1">Thioredoxin domain-containing protein</fullName>
    </recommendedName>
</protein>
<evidence type="ECO:0000313" key="3">
    <source>
        <dbReference type="Proteomes" id="UP001187192"/>
    </source>
</evidence>
<evidence type="ECO:0000259" key="1">
    <source>
        <dbReference type="Pfam" id="PF00085"/>
    </source>
</evidence>
<proteinExistence type="predicted"/>
<dbReference type="Gene3D" id="3.40.30.10">
    <property type="entry name" value="Glutaredoxin"/>
    <property type="match status" value="1"/>
</dbReference>
<dbReference type="SUPFAM" id="SSF52833">
    <property type="entry name" value="Thioredoxin-like"/>
    <property type="match status" value="1"/>
</dbReference>
<organism evidence="2 3">
    <name type="scientific">Ficus carica</name>
    <name type="common">Common fig</name>
    <dbReference type="NCBI Taxonomy" id="3494"/>
    <lineage>
        <taxon>Eukaryota</taxon>
        <taxon>Viridiplantae</taxon>
        <taxon>Streptophyta</taxon>
        <taxon>Embryophyta</taxon>
        <taxon>Tracheophyta</taxon>
        <taxon>Spermatophyta</taxon>
        <taxon>Magnoliopsida</taxon>
        <taxon>eudicotyledons</taxon>
        <taxon>Gunneridae</taxon>
        <taxon>Pentapetalae</taxon>
        <taxon>rosids</taxon>
        <taxon>fabids</taxon>
        <taxon>Rosales</taxon>
        <taxon>Moraceae</taxon>
        <taxon>Ficeae</taxon>
        <taxon>Ficus</taxon>
    </lineage>
</organism>
<reference evidence="2" key="1">
    <citation type="submission" date="2023-07" db="EMBL/GenBank/DDBJ databases">
        <title>draft genome sequence of fig (Ficus carica).</title>
        <authorList>
            <person name="Takahashi T."/>
            <person name="Nishimura K."/>
        </authorList>
    </citation>
    <scope>NUCLEOTIDE SEQUENCE</scope>
</reference>
<dbReference type="Pfam" id="PF00085">
    <property type="entry name" value="Thioredoxin"/>
    <property type="match status" value="1"/>
</dbReference>
<comment type="caution">
    <text evidence="2">The sequence shown here is derived from an EMBL/GenBank/DDBJ whole genome shotgun (WGS) entry which is preliminary data.</text>
</comment>
<name>A0AA88AC09_FICCA</name>
<dbReference type="AlphaFoldDB" id="A0AA88AC09"/>
<feature type="domain" description="Thioredoxin" evidence="1">
    <location>
        <begin position="21"/>
        <end position="81"/>
    </location>
</feature>
<dbReference type="Proteomes" id="UP001187192">
    <property type="component" value="Unassembled WGS sequence"/>
</dbReference>
<dbReference type="InterPro" id="IPR013766">
    <property type="entry name" value="Thioredoxin_domain"/>
</dbReference>
<dbReference type="InterPro" id="IPR036249">
    <property type="entry name" value="Thioredoxin-like_sf"/>
</dbReference>
<sequence>MEGQQQEQQNKAKVIKIDSVESWDFFVSQATNQGCPIVVHFTASWCLPSVVMNPFFEELASSYPDVLFLVVDVDELKVMLEEMLNGGILLVSFFVLGPGCVGSDW</sequence>
<gene>
    <name evidence="2" type="ORF">TIFTF001_018915</name>
</gene>
<keyword evidence="3" id="KW-1185">Reference proteome</keyword>
<dbReference type="PANTHER" id="PTHR10438:SF433">
    <property type="entry name" value="THIOREDOXIN-LIKE PROTEIN CXXS1"/>
    <property type="match status" value="1"/>
</dbReference>